<protein>
    <submittedName>
        <fullName evidence="2">HD domain-containing protein</fullName>
    </submittedName>
</protein>
<keyword evidence="3" id="KW-1185">Reference proteome</keyword>
<dbReference type="InterPro" id="IPR003607">
    <property type="entry name" value="HD/PDEase_dom"/>
</dbReference>
<dbReference type="RefSeq" id="WP_264322046.1">
    <property type="nucleotide sequence ID" value="NZ_JADEXN010000256.1"/>
</dbReference>
<evidence type="ECO:0000313" key="3">
    <source>
        <dbReference type="Proteomes" id="UP000621799"/>
    </source>
</evidence>
<accession>A0A928W239</accession>
<proteinExistence type="predicted"/>
<feature type="domain" description="HD/PDEase" evidence="1">
    <location>
        <begin position="26"/>
        <end position="137"/>
    </location>
</feature>
<dbReference type="Proteomes" id="UP000621799">
    <property type="component" value="Unassembled WGS sequence"/>
</dbReference>
<dbReference type="PANTHER" id="PTHR46246">
    <property type="entry name" value="GUANOSINE-3',5'-BIS(DIPHOSPHATE) 3'-PYROPHOSPHOHYDROLASE MESH1"/>
    <property type="match status" value="1"/>
</dbReference>
<reference evidence="2" key="1">
    <citation type="submission" date="2020-10" db="EMBL/GenBank/DDBJ databases">
        <authorList>
            <person name="Castelo-Branco R."/>
            <person name="Eusebio N."/>
            <person name="Adriana R."/>
            <person name="Vieira A."/>
            <person name="Brugerolle De Fraissinette N."/>
            <person name="Rezende De Castro R."/>
            <person name="Schneider M.P."/>
            <person name="Vasconcelos V."/>
            <person name="Leao P.N."/>
        </authorList>
    </citation>
    <scope>NUCLEOTIDE SEQUENCE</scope>
    <source>
        <strain evidence="2">LEGE 11467</strain>
    </source>
</reference>
<dbReference type="Gene3D" id="1.10.3210.10">
    <property type="entry name" value="Hypothetical protein af1432"/>
    <property type="match status" value="1"/>
</dbReference>
<dbReference type="GO" id="GO:0008893">
    <property type="term" value="F:guanosine-3',5'-bis(diphosphate) 3'-diphosphatase activity"/>
    <property type="evidence" value="ECO:0007669"/>
    <property type="project" value="TreeGrafter"/>
</dbReference>
<comment type="caution">
    <text evidence="2">The sequence shown here is derived from an EMBL/GenBank/DDBJ whole genome shotgun (WGS) entry which is preliminary data.</text>
</comment>
<dbReference type="SMART" id="SM00471">
    <property type="entry name" value="HDc"/>
    <property type="match status" value="1"/>
</dbReference>
<dbReference type="SUPFAM" id="SSF109604">
    <property type="entry name" value="HD-domain/PDEase-like"/>
    <property type="match status" value="1"/>
</dbReference>
<organism evidence="2 3">
    <name type="scientific">Zarconia navalis LEGE 11467</name>
    <dbReference type="NCBI Taxonomy" id="1828826"/>
    <lineage>
        <taxon>Bacteria</taxon>
        <taxon>Bacillati</taxon>
        <taxon>Cyanobacteriota</taxon>
        <taxon>Cyanophyceae</taxon>
        <taxon>Oscillatoriophycideae</taxon>
        <taxon>Oscillatoriales</taxon>
        <taxon>Oscillatoriales incertae sedis</taxon>
        <taxon>Zarconia</taxon>
        <taxon>Zarconia navalis</taxon>
    </lineage>
</organism>
<name>A0A928W239_9CYAN</name>
<dbReference type="InterPro" id="IPR052194">
    <property type="entry name" value="MESH1"/>
</dbReference>
<dbReference type="PANTHER" id="PTHR46246:SF1">
    <property type="entry name" value="GUANOSINE-3',5'-BIS(DIPHOSPHATE) 3'-PYROPHOSPHOHYDROLASE MESH1"/>
    <property type="match status" value="1"/>
</dbReference>
<evidence type="ECO:0000313" key="2">
    <source>
        <dbReference type="EMBL" id="MBE9041855.1"/>
    </source>
</evidence>
<gene>
    <name evidence="2" type="ORF">IQ235_13805</name>
</gene>
<sequence length="203" mass="22849">MPLSDRFTEALTYATQLHAEQIRKGSGVPYVAHLLGVSSTALEYGADEDEAIAALLHDAIEDQGGIETRDEIRRRFGDRVTEIVEGCTDAYTEPKPPWRPRKEAYIARIPTASKSVRLVVAADKLYNARSILKDYRVLGESLWEQFTGRKEGSLWYYRTVVETLRTVESHPLVDELDRVVSQIEGLASDRSASPNPKSDRDRV</sequence>
<dbReference type="AlphaFoldDB" id="A0A928W239"/>
<dbReference type="Pfam" id="PF13328">
    <property type="entry name" value="HD_4"/>
    <property type="match status" value="1"/>
</dbReference>
<dbReference type="EMBL" id="JADEXN010000256">
    <property type="protein sequence ID" value="MBE9041855.1"/>
    <property type="molecule type" value="Genomic_DNA"/>
</dbReference>
<evidence type="ECO:0000259" key="1">
    <source>
        <dbReference type="SMART" id="SM00471"/>
    </source>
</evidence>